<dbReference type="PROSITE" id="PS51892">
    <property type="entry name" value="SUBTILASE"/>
    <property type="match status" value="1"/>
</dbReference>
<dbReference type="PATRIC" id="fig|1618207.4.peg.2157"/>
<dbReference type="CDD" id="cd11377">
    <property type="entry name" value="Pro-peptidase_S53"/>
    <property type="match status" value="1"/>
</dbReference>
<organism evidence="12 13">
    <name type="scientific">Psychromicrobium lacuslunae</name>
    <dbReference type="NCBI Taxonomy" id="1618207"/>
    <lineage>
        <taxon>Bacteria</taxon>
        <taxon>Bacillati</taxon>
        <taxon>Actinomycetota</taxon>
        <taxon>Actinomycetes</taxon>
        <taxon>Micrococcales</taxon>
        <taxon>Micrococcaceae</taxon>
        <taxon>Psychromicrobium</taxon>
    </lineage>
</organism>
<dbReference type="GO" id="GO:0046872">
    <property type="term" value="F:metal ion binding"/>
    <property type="evidence" value="ECO:0007669"/>
    <property type="project" value="UniProtKB-KW"/>
</dbReference>
<dbReference type="GO" id="GO:0006508">
    <property type="term" value="P:proteolysis"/>
    <property type="evidence" value="ECO:0007669"/>
    <property type="project" value="UniProtKB-KW"/>
</dbReference>
<dbReference type="HOGENOM" id="CLU_012501_1_0_11"/>
<dbReference type="Pfam" id="PF09286">
    <property type="entry name" value="Pro-kuma_activ"/>
    <property type="match status" value="1"/>
</dbReference>
<keyword evidence="2" id="KW-0645">Protease</keyword>
<proteinExistence type="inferred from homology"/>
<dbReference type="PROSITE" id="PS00138">
    <property type="entry name" value="SUBTILASE_SER"/>
    <property type="match status" value="1"/>
</dbReference>
<evidence type="ECO:0000256" key="8">
    <source>
        <dbReference type="PROSITE-ProRule" id="PRU01240"/>
    </source>
</evidence>
<evidence type="ECO:0000313" key="12">
    <source>
        <dbReference type="EMBL" id="AJT41858.1"/>
    </source>
</evidence>
<dbReference type="GO" id="GO:0008240">
    <property type="term" value="F:tripeptidyl-peptidase activity"/>
    <property type="evidence" value="ECO:0007669"/>
    <property type="project" value="TreeGrafter"/>
</dbReference>
<dbReference type="KEGG" id="ari:UM93_10640"/>
<dbReference type="InterPro" id="IPR023828">
    <property type="entry name" value="Peptidase_S8_Ser-AS"/>
</dbReference>
<evidence type="ECO:0000313" key="13">
    <source>
        <dbReference type="Proteomes" id="UP000061839"/>
    </source>
</evidence>
<comment type="similarity">
    <text evidence="8">Belongs to the peptidase S8 family.</text>
</comment>
<keyword evidence="6" id="KW-0106">Calcium</keyword>
<dbReference type="AlphaFoldDB" id="A0A0D4BZV7"/>
<accession>A0A0D4BZV7</accession>
<evidence type="ECO:0000256" key="6">
    <source>
        <dbReference type="ARBA" id="ARBA00022837"/>
    </source>
</evidence>
<dbReference type="Gene3D" id="3.40.50.200">
    <property type="entry name" value="Peptidase S8/S53 domain"/>
    <property type="match status" value="1"/>
</dbReference>
<dbReference type="PROSITE" id="PS51695">
    <property type="entry name" value="SEDOLISIN"/>
    <property type="match status" value="1"/>
</dbReference>
<keyword evidence="4" id="KW-0378">Hydrolase</keyword>
<reference evidence="12 13" key="1">
    <citation type="journal article" date="2015" name="Genome Announc.">
        <title>Complete Genome Sequencing of Protease-Producing Novel Arthrobacter sp. Strain IHBB 11108 Using PacBio Single-Molecule Real-Time Sequencing Technology.</title>
        <authorList>
            <person name="Kiran S."/>
            <person name="Swarnkar M.K."/>
            <person name="Pal M."/>
            <person name="Thakur R."/>
            <person name="Tewari R."/>
            <person name="Singh A.K."/>
            <person name="Gulati A."/>
        </authorList>
    </citation>
    <scope>NUCLEOTIDE SEQUENCE [LARGE SCALE GENOMIC DNA]</scope>
    <source>
        <strain evidence="12 13">IHBB 11108</strain>
    </source>
</reference>
<keyword evidence="5" id="KW-0720">Serine protease</keyword>
<comment type="caution">
    <text evidence="8">Lacks conserved residue(s) required for the propagation of feature annotation.</text>
</comment>
<dbReference type="RefSeq" id="WP_045075496.1">
    <property type="nucleotide sequence ID" value="NZ_CP011005.1"/>
</dbReference>
<dbReference type="PANTHER" id="PTHR14218:SF15">
    <property type="entry name" value="TRIPEPTIDYL-PEPTIDASE 1"/>
    <property type="match status" value="1"/>
</dbReference>
<evidence type="ECO:0000256" key="9">
    <source>
        <dbReference type="SAM" id="MobiDB-lite"/>
    </source>
</evidence>
<feature type="chain" id="PRO_5038806416" description="Peptidase S53 domain-containing protein" evidence="10">
    <location>
        <begin position="32"/>
        <end position="602"/>
    </location>
</feature>
<protein>
    <recommendedName>
        <fullName evidence="11">Peptidase S53 domain-containing protein</fullName>
    </recommendedName>
</protein>
<keyword evidence="10" id="KW-0732">Signal</keyword>
<gene>
    <name evidence="12" type="ORF">UM93_10640</name>
</gene>
<evidence type="ECO:0000256" key="2">
    <source>
        <dbReference type="ARBA" id="ARBA00022670"/>
    </source>
</evidence>
<dbReference type="SMART" id="SM00944">
    <property type="entry name" value="Pro-kuma_activ"/>
    <property type="match status" value="1"/>
</dbReference>
<dbReference type="InterPro" id="IPR030400">
    <property type="entry name" value="Sedolisin_dom"/>
</dbReference>
<evidence type="ECO:0000256" key="7">
    <source>
        <dbReference type="ARBA" id="ARBA00023145"/>
    </source>
</evidence>
<dbReference type="GO" id="GO:0004252">
    <property type="term" value="F:serine-type endopeptidase activity"/>
    <property type="evidence" value="ECO:0007669"/>
    <property type="project" value="InterPro"/>
</dbReference>
<dbReference type="SUPFAM" id="SSF54897">
    <property type="entry name" value="Protease propeptides/inhibitors"/>
    <property type="match status" value="1"/>
</dbReference>
<comment type="cofactor">
    <cofactor evidence="1">
        <name>Ca(2+)</name>
        <dbReference type="ChEBI" id="CHEBI:29108"/>
    </cofactor>
</comment>
<evidence type="ECO:0000256" key="4">
    <source>
        <dbReference type="ARBA" id="ARBA00022801"/>
    </source>
</evidence>
<feature type="compositionally biased region" description="Polar residues" evidence="9">
    <location>
        <begin position="198"/>
        <end position="207"/>
    </location>
</feature>
<dbReference type="SUPFAM" id="SSF52743">
    <property type="entry name" value="Subtilisin-like"/>
    <property type="match status" value="1"/>
</dbReference>
<dbReference type="OrthoDB" id="3480681at2"/>
<feature type="signal peptide" evidence="10">
    <location>
        <begin position="1"/>
        <end position="31"/>
    </location>
</feature>
<feature type="region of interest" description="Disordered" evidence="9">
    <location>
        <begin position="195"/>
        <end position="235"/>
    </location>
</feature>
<evidence type="ECO:0000256" key="1">
    <source>
        <dbReference type="ARBA" id="ARBA00001913"/>
    </source>
</evidence>
<dbReference type="CDD" id="cd04056">
    <property type="entry name" value="Peptidases_S53"/>
    <property type="match status" value="1"/>
</dbReference>
<keyword evidence="3" id="KW-0479">Metal-binding</keyword>
<dbReference type="InterPro" id="IPR050819">
    <property type="entry name" value="Tripeptidyl-peptidase_I"/>
</dbReference>
<evidence type="ECO:0000259" key="11">
    <source>
        <dbReference type="PROSITE" id="PS51695"/>
    </source>
</evidence>
<evidence type="ECO:0000256" key="3">
    <source>
        <dbReference type="ARBA" id="ARBA00022723"/>
    </source>
</evidence>
<dbReference type="EMBL" id="CP011005">
    <property type="protein sequence ID" value="AJT41858.1"/>
    <property type="molecule type" value="Genomic_DNA"/>
</dbReference>
<evidence type="ECO:0000256" key="10">
    <source>
        <dbReference type="SAM" id="SignalP"/>
    </source>
</evidence>
<dbReference type="InterPro" id="IPR015366">
    <property type="entry name" value="S53_propep"/>
</dbReference>
<dbReference type="InterPro" id="IPR036852">
    <property type="entry name" value="Peptidase_S8/S53_dom_sf"/>
</dbReference>
<name>A0A0D4BZV7_9MICC</name>
<keyword evidence="13" id="KW-1185">Reference proteome</keyword>
<dbReference type="Proteomes" id="UP000061839">
    <property type="component" value="Chromosome"/>
</dbReference>
<keyword evidence="7" id="KW-0865">Zymogen</keyword>
<evidence type="ECO:0000256" key="5">
    <source>
        <dbReference type="ARBA" id="ARBA00022825"/>
    </source>
</evidence>
<dbReference type="STRING" id="1618207.UM93_10640"/>
<dbReference type="PANTHER" id="PTHR14218">
    <property type="entry name" value="PROTEASE S8 TRIPEPTIDYL PEPTIDASE I CLN2"/>
    <property type="match status" value="1"/>
</dbReference>
<sequence>MSRQKSRLALRITSTLSVPVVLLGLAGAATAAQPSSPGEVAIPGSQSLKAETSQKVSAAPAAQERTVTVSLAPRDQRGLDSFLNNLADPASADYHKYLTPQEYSARFGPSQHSVDQVVKYLESHGLRVNSIATGKQSITATGSNAQLSSAFATELAVYQDAKLGGTFVGAAEAAKLPSNVASLVTNVAGLTDQKKPLSASSHQNPNAAAQLGAQKTAKPVKIAKPKSTDQGSGVNGGFTPAELNKAYNTASITNANQGAGTTVAVVSFSGHKASNPLAYDKQYGITAPAVQNVNVDGGPGSDVSGQGEVDLDIEVLHAIAPQATILNYQAPNTDTSDLDLYTAIVNDNKASIITSSWGLPEILAGASHVNALANIFKQAAAQGITVFSAAGDHGASDDWPNKKDKTLTVDSPSSDPNVTGVGGTRLYVDSTSGAWASESVWNDYVQNNDSWRGAGGGGVSSIFARPSWQTGKGVNLNQKRQVPDISSAAAEYQYSTYTENVDANNVDHGSAWFASAGTSAAAPLNAGFLALTSAKGGGTKFGNINPLIYQIAANDTSAFHDVTTGTNSIVGNSAAYPATVGFDKATGWGSPVFPNFSTGLLK</sequence>
<feature type="domain" description="Peptidase S53" evidence="11">
    <location>
        <begin position="237"/>
        <end position="602"/>
    </location>
</feature>